<feature type="domain" description="Glycosyl hydrolase family 13 catalytic" evidence="4">
    <location>
        <begin position="152"/>
        <end position="553"/>
    </location>
</feature>
<keyword evidence="6" id="KW-1185">Reference proteome</keyword>
<feature type="region of interest" description="Disordered" evidence="3">
    <location>
        <begin position="156"/>
        <end position="185"/>
    </location>
</feature>
<evidence type="ECO:0000259" key="4">
    <source>
        <dbReference type="SMART" id="SM00642"/>
    </source>
</evidence>
<dbReference type="PANTHER" id="PTHR10357:SF210">
    <property type="entry name" value="MALTODEXTRIN GLUCOSIDASE"/>
    <property type="match status" value="1"/>
</dbReference>
<dbReference type="Proteomes" id="UP000712080">
    <property type="component" value="Unassembled WGS sequence"/>
</dbReference>
<dbReference type="Pfam" id="PF00128">
    <property type="entry name" value="Alpha-amylase"/>
    <property type="match status" value="1"/>
</dbReference>
<sequence length="641" mass="74006">MKRFFHYHRPSRFNKPSRIIKPAAIINPGRFLTLFICLTFLNSSSAQPLKTEPPFWFSQMHNPELQIMFYGPNISKYNVTVSNNIPITSIAKTENPNYIFVTIDTKNVPPSQLIFSFIDGKKTGFTQKYELKARRKDSALRKGYDSSDALYLIMPDRFSNGNPANDNTSDTSEKSNRTNDHGRHGGDIQGIINHLDYLESLGITTVWNTPLCEDNDPRGSYHGYAQSDLYKIDPRYGTNEDYLKLSSELHKRKMKLVLDYVTNHWGAEHWMIKDLPSYDWIHQFPGYAQSNYRMTTQFDTNASDIDTKYCVDGWFVKSMPDLNQSNPLVLNYLIQNAIWWIEYADLDGFRVDTYSYNDKEGISKWTKAILDEYPYFNIAGEVWMHDQAQMAYWQRDSKIGAIENYNSHLPTLMDFTLHDAISQAFSEDNPSWDKGMIRIYENFTNDFLYPDINSILVFAENHDTQRFNHIYKNNLANYKMAMALIATVRGIPQLYYGSEIGMAGDKDKKGDGDIRRDFPGGWIGDSQNAFSDSGRDATQKEFFDYTSKLFNWRKAKSVIHSGKTKHYIPENNVYVYFRYDDFDTIMVIINNSASEQTTKTERFAESIKSSKTGTNIITGKSIELNQNITIAPKTALILELK</sequence>
<dbReference type="SUPFAM" id="SSF51445">
    <property type="entry name" value="(Trans)glycosidases"/>
    <property type="match status" value="1"/>
</dbReference>
<evidence type="ECO:0000313" key="6">
    <source>
        <dbReference type="Proteomes" id="UP000712080"/>
    </source>
</evidence>
<dbReference type="InterPro" id="IPR017853">
    <property type="entry name" value="GH"/>
</dbReference>
<dbReference type="SUPFAM" id="SSF81296">
    <property type="entry name" value="E set domains"/>
    <property type="match status" value="1"/>
</dbReference>
<dbReference type="AlphaFoldDB" id="A0A972FJY8"/>
<dbReference type="RefSeq" id="WP_169526160.1">
    <property type="nucleotide sequence ID" value="NZ_JAAMPU010000099.1"/>
</dbReference>
<proteinExistence type="predicted"/>
<organism evidence="5 6">
    <name type="scientific">Flavobacterium silvaticum</name>
    <dbReference type="NCBI Taxonomy" id="1852020"/>
    <lineage>
        <taxon>Bacteria</taxon>
        <taxon>Pseudomonadati</taxon>
        <taxon>Bacteroidota</taxon>
        <taxon>Flavobacteriia</taxon>
        <taxon>Flavobacteriales</taxon>
        <taxon>Flavobacteriaceae</taxon>
        <taxon>Flavobacterium</taxon>
    </lineage>
</organism>
<dbReference type="Gene3D" id="2.60.40.1180">
    <property type="entry name" value="Golgi alpha-mannosidase II"/>
    <property type="match status" value="1"/>
</dbReference>
<dbReference type="InterPro" id="IPR014756">
    <property type="entry name" value="Ig_E-set"/>
</dbReference>
<reference evidence="5" key="1">
    <citation type="submission" date="2020-02" db="EMBL/GenBank/DDBJ databases">
        <title>Flavobacterium sp. genome.</title>
        <authorList>
            <person name="Jung H.S."/>
            <person name="Baek J.H."/>
            <person name="Jeon C.O."/>
        </authorList>
    </citation>
    <scope>NUCLEOTIDE SEQUENCE</scope>
    <source>
        <strain evidence="5">SE-s28</strain>
    </source>
</reference>
<accession>A0A972FJY8</accession>
<keyword evidence="1 5" id="KW-0378">Hydrolase</keyword>
<dbReference type="GO" id="GO:0016798">
    <property type="term" value="F:hydrolase activity, acting on glycosyl bonds"/>
    <property type="evidence" value="ECO:0007669"/>
    <property type="project" value="UniProtKB-KW"/>
</dbReference>
<dbReference type="InterPro" id="IPR015171">
    <property type="entry name" value="Cyc-maltodext_N"/>
</dbReference>
<dbReference type="PANTHER" id="PTHR10357">
    <property type="entry name" value="ALPHA-AMYLASE FAMILY MEMBER"/>
    <property type="match status" value="1"/>
</dbReference>
<dbReference type="CDD" id="cd11340">
    <property type="entry name" value="AmyAc_bac_CMD_like_3"/>
    <property type="match status" value="1"/>
</dbReference>
<evidence type="ECO:0000256" key="2">
    <source>
        <dbReference type="ARBA" id="ARBA00023295"/>
    </source>
</evidence>
<dbReference type="Pfam" id="PF09087">
    <property type="entry name" value="Cyc-maltodext_N"/>
    <property type="match status" value="1"/>
</dbReference>
<dbReference type="InterPro" id="IPR013783">
    <property type="entry name" value="Ig-like_fold"/>
</dbReference>
<keyword evidence="2" id="KW-0326">Glycosidase</keyword>
<evidence type="ECO:0000256" key="1">
    <source>
        <dbReference type="ARBA" id="ARBA00022801"/>
    </source>
</evidence>
<dbReference type="Gene3D" id="3.20.20.80">
    <property type="entry name" value="Glycosidases"/>
    <property type="match status" value="1"/>
</dbReference>
<dbReference type="EMBL" id="JAAMPU010000099">
    <property type="protein sequence ID" value="NMH27153.1"/>
    <property type="molecule type" value="Genomic_DNA"/>
</dbReference>
<dbReference type="SMART" id="SM00642">
    <property type="entry name" value="Aamy"/>
    <property type="match status" value="1"/>
</dbReference>
<protein>
    <submittedName>
        <fullName evidence="5">Glycoside hydrolase family 13 protein</fullName>
    </submittedName>
</protein>
<evidence type="ECO:0000256" key="3">
    <source>
        <dbReference type="SAM" id="MobiDB-lite"/>
    </source>
</evidence>
<dbReference type="InterPro" id="IPR006047">
    <property type="entry name" value="GH13_cat_dom"/>
</dbReference>
<comment type="caution">
    <text evidence="5">The sequence shown here is derived from an EMBL/GenBank/DDBJ whole genome shotgun (WGS) entry which is preliminary data.</text>
</comment>
<name>A0A972FJY8_9FLAO</name>
<gene>
    <name evidence="5" type="ORF">G6047_03840</name>
</gene>
<feature type="compositionally biased region" description="Polar residues" evidence="3">
    <location>
        <begin position="159"/>
        <end position="170"/>
    </location>
</feature>
<dbReference type="InterPro" id="IPR013780">
    <property type="entry name" value="Glyco_hydro_b"/>
</dbReference>
<feature type="compositionally biased region" description="Basic and acidic residues" evidence="3">
    <location>
        <begin position="171"/>
        <end position="185"/>
    </location>
</feature>
<evidence type="ECO:0000313" key="5">
    <source>
        <dbReference type="EMBL" id="NMH27153.1"/>
    </source>
</evidence>
<dbReference type="SUPFAM" id="SSF51011">
    <property type="entry name" value="Glycosyl hydrolase domain"/>
    <property type="match status" value="1"/>
</dbReference>
<dbReference type="Gene3D" id="2.60.40.10">
    <property type="entry name" value="Immunoglobulins"/>
    <property type="match status" value="1"/>
</dbReference>
<dbReference type="GO" id="GO:0005975">
    <property type="term" value="P:carbohydrate metabolic process"/>
    <property type="evidence" value="ECO:0007669"/>
    <property type="project" value="InterPro"/>
</dbReference>